<evidence type="ECO:0000256" key="6">
    <source>
        <dbReference type="ARBA" id="ARBA00023274"/>
    </source>
</evidence>
<dbReference type="GO" id="GO:0003735">
    <property type="term" value="F:structural constituent of ribosome"/>
    <property type="evidence" value="ECO:0007669"/>
    <property type="project" value="InterPro"/>
</dbReference>
<keyword evidence="6 8" id="KW-0687">Ribonucleoprotein</keyword>
<evidence type="ECO:0000313" key="10">
    <source>
        <dbReference type="EMBL" id="PPS12449.1"/>
    </source>
</evidence>
<evidence type="ECO:0000256" key="8">
    <source>
        <dbReference type="RuleBase" id="RU003905"/>
    </source>
</evidence>
<feature type="compositionally biased region" description="Polar residues" evidence="9">
    <location>
        <begin position="212"/>
        <end position="221"/>
    </location>
</feature>
<dbReference type="InterPro" id="IPR009000">
    <property type="entry name" value="Transl_B-barrel_sf"/>
</dbReference>
<dbReference type="Gene3D" id="3.30.160.810">
    <property type="match status" value="1"/>
</dbReference>
<evidence type="ECO:0000313" key="11">
    <source>
        <dbReference type="Proteomes" id="UP000239757"/>
    </source>
</evidence>
<gene>
    <name evidence="10" type="ORF">GOBAR_AA08182</name>
</gene>
<dbReference type="PANTHER" id="PTHR11229">
    <property type="entry name" value="50S RIBOSOMAL PROTEIN L3"/>
    <property type="match status" value="1"/>
</dbReference>
<sequence>MAALSTRGLVSRLHQQFLSLSRPSAAAPTSLPFHSLTRRLFSSDALMDGSQILHKPPARIIQATPAIMTPNSKRTGIIAVKCGMTALWDKWGARLPITILWVDDNIVSQVKTVEKEGIFSLQIGCGHKKPKHLTKPEVGHFRAQGVPLKRKLKEFPVTEDALLPVGTSLGVRHFVPGQYVDVSGTSRGKGFQGAMKRWGFKGMPASHGASLSHRSPGSTGQRDAPGKGKNGFANSVVDYYSVLITKPLMLWFYCTFAWSQVFKGKKMPGRMGGKTRTVKNVWVYKIDPARNLMWVRGQVPGAKGNFVFLKDSVYKKPDVSMLPFPTYFAAEDEDETNIGPLVADLGEVDPFMVAD</sequence>
<feature type="region of interest" description="Disordered" evidence="9">
    <location>
        <begin position="205"/>
        <end position="227"/>
    </location>
</feature>
<comment type="subcellular location">
    <subcellularLocation>
        <location evidence="1">Mitochondrion</location>
    </subcellularLocation>
</comment>
<evidence type="ECO:0000256" key="1">
    <source>
        <dbReference type="ARBA" id="ARBA00004173"/>
    </source>
</evidence>
<dbReference type="InterPro" id="IPR044892">
    <property type="entry name" value="Ribosomal_L3_dom_3_arc_sf"/>
</dbReference>
<dbReference type="GO" id="GO:0006412">
    <property type="term" value="P:translation"/>
    <property type="evidence" value="ECO:0007669"/>
    <property type="project" value="InterPro"/>
</dbReference>
<evidence type="ECO:0000256" key="9">
    <source>
        <dbReference type="SAM" id="MobiDB-lite"/>
    </source>
</evidence>
<accession>A0A2P5YA46</accession>
<dbReference type="EMBL" id="KZ663478">
    <property type="protein sequence ID" value="PPS12449.1"/>
    <property type="molecule type" value="Genomic_DNA"/>
</dbReference>
<dbReference type="PROSITE" id="PS00474">
    <property type="entry name" value="RIBOSOMAL_L3"/>
    <property type="match status" value="1"/>
</dbReference>
<organism evidence="10 11">
    <name type="scientific">Gossypium barbadense</name>
    <name type="common">Sea Island cotton</name>
    <name type="synonym">Hibiscus barbadensis</name>
    <dbReference type="NCBI Taxonomy" id="3634"/>
    <lineage>
        <taxon>Eukaryota</taxon>
        <taxon>Viridiplantae</taxon>
        <taxon>Streptophyta</taxon>
        <taxon>Embryophyta</taxon>
        <taxon>Tracheophyta</taxon>
        <taxon>Spermatophyta</taxon>
        <taxon>Magnoliopsida</taxon>
        <taxon>eudicotyledons</taxon>
        <taxon>Gunneridae</taxon>
        <taxon>Pentapetalae</taxon>
        <taxon>rosids</taxon>
        <taxon>malvids</taxon>
        <taxon>Malvales</taxon>
        <taxon>Malvaceae</taxon>
        <taxon>Malvoideae</taxon>
        <taxon>Gossypium</taxon>
    </lineage>
</organism>
<dbReference type="Proteomes" id="UP000239757">
    <property type="component" value="Unassembled WGS sequence"/>
</dbReference>
<name>A0A2P5YA46_GOSBA</name>
<comment type="similarity">
    <text evidence="2 8">Belongs to the universal ribosomal protein uL3 family.</text>
</comment>
<keyword evidence="4 8" id="KW-0689">Ribosomal protein</keyword>
<evidence type="ECO:0000256" key="5">
    <source>
        <dbReference type="ARBA" id="ARBA00023128"/>
    </source>
</evidence>
<keyword evidence="3" id="KW-0809">Transit peptide</keyword>
<evidence type="ECO:0000256" key="3">
    <source>
        <dbReference type="ARBA" id="ARBA00022946"/>
    </source>
</evidence>
<dbReference type="Gene3D" id="2.40.30.10">
    <property type="entry name" value="Translation factors"/>
    <property type="match status" value="1"/>
</dbReference>
<dbReference type="NCBIfam" id="TIGR03625">
    <property type="entry name" value="L3_bact"/>
    <property type="match status" value="1"/>
</dbReference>
<dbReference type="InterPro" id="IPR019926">
    <property type="entry name" value="Ribosomal_uL3_CS"/>
</dbReference>
<dbReference type="InterPro" id="IPR000597">
    <property type="entry name" value="Ribosomal_uL3"/>
</dbReference>
<dbReference type="SUPFAM" id="SSF50447">
    <property type="entry name" value="Translation proteins"/>
    <property type="match status" value="2"/>
</dbReference>
<dbReference type="HAMAP" id="MF_01325_B">
    <property type="entry name" value="Ribosomal_uL3_B"/>
    <property type="match status" value="1"/>
</dbReference>
<dbReference type="FunFam" id="2.40.30.10:FF:000004">
    <property type="entry name" value="50S ribosomal protein L3"/>
    <property type="match status" value="1"/>
</dbReference>
<dbReference type="OrthoDB" id="274683at2759"/>
<dbReference type="Pfam" id="PF00297">
    <property type="entry name" value="Ribosomal_L3"/>
    <property type="match status" value="1"/>
</dbReference>
<evidence type="ECO:0000256" key="2">
    <source>
        <dbReference type="ARBA" id="ARBA00006540"/>
    </source>
</evidence>
<dbReference type="PANTHER" id="PTHR11229:SF8">
    <property type="entry name" value="LARGE RIBOSOMAL SUBUNIT PROTEIN UL3M"/>
    <property type="match status" value="1"/>
</dbReference>
<evidence type="ECO:0000256" key="7">
    <source>
        <dbReference type="ARBA" id="ARBA00035209"/>
    </source>
</evidence>
<dbReference type="Gene3D" id="4.10.960.10">
    <property type="entry name" value="Ribosomal protein L3, domain 3"/>
    <property type="match status" value="1"/>
</dbReference>
<protein>
    <recommendedName>
        <fullName evidence="7">Large ribosomal subunit protein uL3m</fullName>
    </recommendedName>
</protein>
<proteinExistence type="inferred from homology"/>
<dbReference type="AlphaFoldDB" id="A0A2P5YA46"/>
<dbReference type="FunFam" id="3.30.160.810:FF:000001">
    <property type="entry name" value="50S ribosomal protein L3"/>
    <property type="match status" value="1"/>
</dbReference>
<evidence type="ECO:0000256" key="4">
    <source>
        <dbReference type="ARBA" id="ARBA00022980"/>
    </source>
</evidence>
<reference evidence="10 11" key="1">
    <citation type="submission" date="2015-01" db="EMBL/GenBank/DDBJ databases">
        <title>Genome of allotetraploid Gossypium barbadense reveals genomic plasticity and fiber elongation in cotton evolution.</title>
        <authorList>
            <person name="Chen X."/>
            <person name="Liu X."/>
            <person name="Zhao B."/>
            <person name="Zheng H."/>
            <person name="Hu Y."/>
            <person name="Lu G."/>
            <person name="Yang C."/>
            <person name="Chen J."/>
            <person name="Shan C."/>
            <person name="Zhang L."/>
            <person name="Zhou Y."/>
            <person name="Wang L."/>
            <person name="Guo W."/>
            <person name="Bai Y."/>
            <person name="Ruan J."/>
            <person name="Shangguan X."/>
            <person name="Mao Y."/>
            <person name="Jiang J."/>
            <person name="Zhu Y."/>
            <person name="Lei J."/>
            <person name="Kang H."/>
            <person name="Chen S."/>
            <person name="He X."/>
            <person name="Wang R."/>
            <person name="Wang Y."/>
            <person name="Chen J."/>
            <person name="Wang L."/>
            <person name="Yu S."/>
            <person name="Wang B."/>
            <person name="Wei J."/>
            <person name="Song S."/>
            <person name="Lu X."/>
            <person name="Gao Z."/>
            <person name="Gu W."/>
            <person name="Deng X."/>
            <person name="Ma D."/>
            <person name="Wang S."/>
            <person name="Liang W."/>
            <person name="Fang L."/>
            <person name="Cai C."/>
            <person name="Zhu X."/>
            <person name="Zhou B."/>
            <person name="Zhang Y."/>
            <person name="Chen Z."/>
            <person name="Xu S."/>
            <person name="Zhu R."/>
            <person name="Wang S."/>
            <person name="Zhang T."/>
            <person name="Zhao G."/>
        </authorList>
    </citation>
    <scope>NUCLEOTIDE SEQUENCE [LARGE SCALE GENOMIC DNA]</scope>
    <source>
        <strain evidence="11">cv. Xinhai21</strain>
        <tissue evidence="10">Leaf</tissue>
    </source>
</reference>
<dbReference type="InterPro" id="IPR019927">
    <property type="entry name" value="Ribosomal_uL3_bac/org-type"/>
</dbReference>
<dbReference type="GO" id="GO:0005762">
    <property type="term" value="C:mitochondrial large ribosomal subunit"/>
    <property type="evidence" value="ECO:0007669"/>
    <property type="project" value="TreeGrafter"/>
</dbReference>
<keyword evidence="5" id="KW-0496">Mitochondrion</keyword>